<dbReference type="EMBL" id="GBRH01253762">
    <property type="protein sequence ID" value="JAD44133.1"/>
    <property type="molecule type" value="Transcribed_RNA"/>
</dbReference>
<protein>
    <submittedName>
        <fullName evidence="1">Uncharacterized protein</fullName>
    </submittedName>
</protein>
<proteinExistence type="predicted"/>
<dbReference type="AlphaFoldDB" id="A0A0A9A2J3"/>
<accession>A0A0A9A2J3</accession>
<name>A0A0A9A2J3_ARUDO</name>
<reference evidence="1" key="1">
    <citation type="submission" date="2014-09" db="EMBL/GenBank/DDBJ databases">
        <authorList>
            <person name="Magalhaes I.L.F."/>
            <person name="Oliveira U."/>
            <person name="Santos F.R."/>
            <person name="Vidigal T.H.D.A."/>
            <person name="Brescovit A.D."/>
            <person name="Santos A.J."/>
        </authorList>
    </citation>
    <scope>NUCLEOTIDE SEQUENCE</scope>
    <source>
        <tissue evidence="1">Shoot tissue taken approximately 20 cm above the soil surface</tissue>
    </source>
</reference>
<sequence>MGGLIHGLKNLIGEIFISFRINFCPRS</sequence>
<organism evidence="1">
    <name type="scientific">Arundo donax</name>
    <name type="common">Giant reed</name>
    <name type="synonym">Donax arundinaceus</name>
    <dbReference type="NCBI Taxonomy" id="35708"/>
    <lineage>
        <taxon>Eukaryota</taxon>
        <taxon>Viridiplantae</taxon>
        <taxon>Streptophyta</taxon>
        <taxon>Embryophyta</taxon>
        <taxon>Tracheophyta</taxon>
        <taxon>Spermatophyta</taxon>
        <taxon>Magnoliopsida</taxon>
        <taxon>Liliopsida</taxon>
        <taxon>Poales</taxon>
        <taxon>Poaceae</taxon>
        <taxon>PACMAD clade</taxon>
        <taxon>Arundinoideae</taxon>
        <taxon>Arundineae</taxon>
        <taxon>Arundo</taxon>
    </lineage>
</organism>
<evidence type="ECO:0000313" key="1">
    <source>
        <dbReference type="EMBL" id="JAD44133.1"/>
    </source>
</evidence>
<reference evidence="1" key="2">
    <citation type="journal article" date="2015" name="Data Brief">
        <title>Shoot transcriptome of the giant reed, Arundo donax.</title>
        <authorList>
            <person name="Barrero R.A."/>
            <person name="Guerrero F.D."/>
            <person name="Moolhuijzen P."/>
            <person name="Goolsby J.A."/>
            <person name="Tidwell J."/>
            <person name="Bellgard S.E."/>
            <person name="Bellgard M.I."/>
        </authorList>
    </citation>
    <scope>NUCLEOTIDE SEQUENCE</scope>
    <source>
        <tissue evidence="1">Shoot tissue taken approximately 20 cm above the soil surface</tissue>
    </source>
</reference>